<reference evidence="3 4" key="1">
    <citation type="submission" date="2021-01" db="EMBL/GenBank/DDBJ databases">
        <title>Identification and Characterization of Corynebacterium sp.</title>
        <authorList>
            <person name="Luo Q."/>
            <person name="Qu P."/>
            <person name="Chen Q."/>
        </authorList>
    </citation>
    <scope>NUCLEOTIDE SEQUENCE [LARGE SCALE GENOMIC DNA]</scope>
    <source>
        <strain evidence="3 4">MC-18</strain>
    </source>
</reference>
<dbReference type="Gene3D" id="3.40.50.150">
    <property type="entry name" value="Vaccinia Virus protein VP39"/>
    <property type="match status" value="1"/>
</dbReference>
<keyword evidence="1" id="KW-0808">Transferase</keyword>
<dbReference type="AlphaFoldDB" id="A0AAW5HWG1"/>
<dbReference type="PANTHER" id="PTHR43861">
    <property type="entry name" value="TRANS-ACONITATE 2-METHYLTRANSFERASE-RELATED"/>
    <property type="match status" value="1"/>
</dbReference>
<dbReference type="CDD" id="cd02440">
    <property type="entry name" value="AdoMet_MTases"/>
    <property type="match status" value="1"/>
</dbReference>
<sequence>MATWKEIVAANPDHSENYAQRWRNFVQQGKDIDGEARLIDALSARHSRILDAGCGTGRLGGYLAKRGHIVFGVDIDPVLIGYAKQDFPEATWVVGDLSADPIEVRDIDIAVSAGNVMGFLAVDGRRPALENIFRTLRPGGRFVVGFGRGRGWEFDDFLTMCHEVGFQPQHQFASWDLEPFTEQSGFLVAVLQKPKVDEQAVRSLTNLL</sequence>
<organism evidence="3 4">
    <name type="scientific">Corynebacterium lipophilum</name>
    <dbReference type="NCBI Taxonomy" id="2804918"/>
    <lineage>
        <taxon>Bacteria</taxon>
        <taxon>Bacillati</taxon>
        <taxon>Actinomycetota</taxon>
        <taxon>Actinomycetes</taxon>
        <taxon>Mycobacteriales</taxon>
        <taxon>Corynebacteriaceae</taxon>
        <taxon>Corynebacterium</taxon>
    </lineage>
</organism>
<accession>A0AAW5HWG1</accession>
<dbReference type="EMBL" id="JAEUWV010000003">
    <property type="protein sequence ID" value="MCO6394156.1"/>
    <property type="molecule type" value="Genomic_DNA"/>
</dbReference>
<proteinExistence type="predicted"/>
<evidence type="ECO:0000256" key="1">
    <source>
        <dbReference type="ARBA" id="ARBA00022679"/>
    </source>
</evidence>
<dbReference type="InterPro" id="IPR041698">
    <property type="entry name" value="Methyltransf_25"/>
</dbReference>
<keyword evidence="3" id="KW-0489">Methyltransferase</keyword>
<gene>
    <name evidence="3" type="ORF">JMN37_04035</name>
</gene>
<evidence type="ECO:0000313" key="3">
    <source>
        <dbReference type="EMBL" id="MCO6394156.1"/>
    </source>
</evidence>
<feature type="domain" description="Methyltransferase" evidence="2">
    <location>
        <begin position="49"/>
        <end position="140"/>
    </location>
</feature>
<evidence type="ECO:0000259" key="2">
    <source>
        <dbReference type="Pfam" id="PF13649"/>
    </source>
</evidence>
<protein>
    <submittedName>
        <fullName evidence="3">Class I SAM-dependent methyltransferase</fullName>
    </submittedName>
</protein>
<dbReference type="RefSeq" id="WP_070362768.1">
    <property type="nucleotide sequence ID" value="NZ_JAEUWV010000003.1"/>
</dbReference>
<evidence type="ECO:0000313" key="4">
    <source>
        <dbReference type="Proteomes" id="UP001205920"/>
    </source>
</evidence>
<dbReference type="InterPro" id="IPR029063">
    <property type="entry name" value="SAM-dependent_MTases_sf"/>
</dbReference>
<dbReference type="Proteomes" id="UP001205920">
    <property type="component" value="Unassembled WGS sequence"/>
</dbReference>
<name>A0AAW5HWG1_9CORY</name>
<dbReference type="Pfam" id="PF13649">
    <property type="entry name" value="Methyltransf_25"/>
    <property type="match status" value="1"/>
</dbReference>
<dbReference type="GO" id="GO:0032259">
    <property type="term" value="P:methylation"/>
    <property type="evidence" value="ECO:0007669"/>
    <property type="project" value="UniProtKB-KW"/>
</dbReference>
<dbReference type="SUPFAM" id="SSF53335">
    <property type="entry name" value="S-adenosyl-L-methionine-dependent methyltransferases"/>
    <property type="match status" value="1"/>
</dbReference>
<comment type="caution">
    <text evidence="3">The sequence shown here is derived from an EMBL/GenBank/DDBJ whole genome shotgun (WGS) entry which is preliminary data.</text>
</comment>
<keyword evidence="4" id="KW-1185">Reference proteome</keyword>
<dbReference type="GO" id="GO:0008168">
    <property type="term" value="F:methyltransferase activity"/>
    <property type="evidence" value="ECO:0007669"/>
    <property type="project" value="UniProtKB-KW"/>
</dbReference>